<sequence length="616" mass="69165">MDRKGTGVSDGGADTKIGGGDILSMDFEVFASEAEPSQLAELPLGASSSSAATGSLKRRSNEVASPASGGGSFPSNALLFPCPPREVKKQKVDQDYGSNMDLEVVLSMDMGGPGDKLTVECGKMGPEVPSQRLHPRTIPTNRVHCREESGVDYDGQEGRLSGTRGPETMELVFGPDLPKERDRSLERAQEIGSSEWLSALPSIDSYKASRASRSNSIGTLSDLYDKDEEYADYGDSPEYKPDSHSDPEDDDYYPTSPLPTKSVGSQARIKKSGKKKARQPQEPQGPREPQEPHETHESQEPEELQELEELQESPEPPQPKKKLFICEFPGCGTVCGTLRGFAQHQLFNHTGRVDFAYQCLYPGCLYSYAYKGANTARFFVRQHQQREHSEWFKNVSSDQDELYYLVSDNETRLPPKLIAALSPAEVRPPKQKPKAVCDYPGCGKEYTRQYLGKHQAKAHGTTPVAEVRCLFPGCGRRFEDPLGSIAKSSMSKHQKWNHAEWFNETEEEYRYYVEQKADRAPNKREPTAGIFKCDVEGCTKSYSRKFQLHEHKVVKHTTGTPYIFTCLYPGCLKEIRHPTRWAARKVAYVHTKGVHYDWWKGKPEREWYKITKGEDP</sequence>
<dbReference type="PROSITE" id="PS50157">
    <property type="entry name" value="ZINC_FINGER_C2H2_2"/>
    <property type="match status" value="1"/>
</dbReference>
<gene>
    <name evidence="10" type="ORF">TWF191_008708</name>
</gene>
<protein>
    <submittedName>
        <fullName evidence="10">Uncharacterized protein</fullName>
    </submittedName>
</protein>
<comment type="subcellular location">
    <subcellularLocation>
        <location evidence="1">Nucleus</location>
    </subcellularLocation>
</comment>
<organism evidence="10 11">
    <name type="scientific">Orbilia oligospora</name>
    <name type="common">Nematode-trapping fungus</name>
    <name type="synonym">Arthrobotrys oligospora</name>
    <dbReference type="NCBI Taxonomy" id="2813651"/>
    <lineage>
        <taxon>Eukaryota</taxon>
        <taxon>Fungi</taxon>
        <taxon>Dikarya</taxon>
        <taxon>Ascomycota</taxon>
        <taxon>Pezizomycotina</taxon>
        <taxon>Orbiliomycetes</taxon>
        <taxon>Orbiliales</taxon>
        <taxon>Orbiliaceae</taxon>
        <taxon>Orbilia</taxon>
    </lineage>
</organism>
<proteinExistence type="predicted"/>
<evidence type="ECO:0000256" key="3">
    <source>
        <dbReference type="ARBA" id="ARBA00022771"/>
    </source>
</evidence>
<keyword evidence="3 8" id="KW-0863">Zinc-finger</keyword>
<reference evidence="10 11" key="1">
    <citation type="submission" date="2019-06" db="EMBL/GenBank/DDBJ databases">
        <authorList>
            <person name="Palmer J.M."/>
        </authorList>
    </citation>
    <scope>NUCLEOTIDE SEQUENCE [LARGE SCALE GENOMIC DNA]</scope>
    <source>
        <strain evidence="10 11">TWF191</strain>
    </source>
</reference>
<evidence type="ECO:0000256" key="2">
    <source>
        <dbReference type="ARBA" id="ARBA00022723"/>
    </source>
</evidence>
<dbReference type="AlphaFoldDB" id="A0A6G1M8S2"/>
<dbReference type="PANTHER" id="PTHR46179:SF13">
    <property type="entry name" value="C2H2-TYPE DOMAIN-CONTAINING PROTEIN"/>
    <property type="match status" value="1"/>
</dbReference>
<evidence type="ECO:0000256" key="4">
    <source>
        <dbReference type="ARBA" id="ARBA00022833"/>
    </source>
</evidence>
<dbReference type="GO" id="GO:0006357">
    <property type="term" value="P:regulation of transcription by RNA polymerase II"/>
    <property type="evidence" value="ECO:0007669"/>
    <property type="project" value="TreeGrafter"/>
</dbReference>
<evidence type="ECO:0000256" key="5">
    <source>
        <dbReference type="ARBA" id="ARBA00023015"/>
    </source>
</evidence>
<keyword evidence="4" id="KW-0862">Zinc</keyword>
<keyword evidence="5" id="KW-0805">Transcription regulation</keyword>
<dbReference type="PANTHER" id="PTHR46179">
    <property type="entry name" value="ZINC FINGER PROTEIN"/>
    <property type="match status" value="1"/>
</dbReference>
<feature type="compositionally biased region" description="Acidic residues" evidence="9">
    <location>
        <begin position="300"/>
        <end position="312"/>
    </location>
</feature>
<feature type="compositionally biased region" description="Basic and acidic residues" evidence="9">
    <location>
        <begin position="237"/>
        <end position="246"/>
    </location>
</feature>
<evidence type="ECO:0000256" key="1">
    <source>
        <dbReference type="ARBA" id="ARBA00004123"/>
    </source>
</evidence>
<feature type="compositionally biased region" description="Low complexity" evidence="9">
    <location>
        <begin position="40"/>
        <end position="55"/>
    </location>
</feature>
<evidence type="ECO:0000256" key="7">
    <source>
        <dbReference type="ARBA" id="ARBA00023242"/>
    </source>
</evidence>
<evidence type="ECO:0000256" key="6">
    <source>
        <dbReference type="ARBA" id="ARBA00023163"/>
    </source>
</evidence>
<evidence type="ECO:0000256" key="8">
    <source>
        <dbReference type="PROSITE-ProRule" id="PRU00042"/>
    </source>
</evidence>
<keyword evidence="7" id="KW-0539">Nucleus</keyword>
<feature type="region of interest" description="Disordered" evidence="9">
    <location>
        <begin position="147"/>
        <end position="318"/>
    </location>
</feature>
<evidence type="ECO:0000313" key="10">
    <source>
        <dbReference type="EMBL" id="KAF3230867.1"/>
    </source>
</evidence>
<dbReference type="Gene3D" id="3.30.160.60">
    <property type="entry name" value="Classic Zinc Finger"/>
    <property type="match status" value="1"/>
</dbReference>
<dbReference type="GO" id="GO:0005634">
    <property type="term" value="C:nucleus"/>
    <property type="evidence" value="ECO:0007669"/>
    <property type="project" value="UniProtKB-SubCell"/>
</dbReference>
<dbReference type="InterPro" id="IPR051061">
    <property type="entry name" value="Zinc_finger_trans_reg"/>
</dbReference>
<evidence type="ECO:0000256" key="9">
    <source>
        <dbReference type="SAM" id="MobiDB-lite"/>
    </source>
</evidence>
<feature type="compositionally biased region" description="Basic residues" evidence="9">
    <location>
        <begin position="268"/>
        <end position="278"/>
    </location>
</feature>
<feature type="compositionally biased region" description="Basic and acidic residues" evidence="9">
    <location>
        <begin position="288"/>
        <end position="299"/>
    </location>
</feature>
<keyword evidence="2" id="KW-0479">Metal-binding</keyword>
<dbReference type="InterPro" id="IPR013087">
    <property type="entry name" value="Znf_C2H2_type"/>
</dbReference>
<dbReference type="Proteomes" id="UP000483672">
    <property type="component" value="Unassembled WGS sequence"/>
</dbReference>
<accession>A0A6G1M8S2</accession>
<feature type="compositionally biased region" description="Basic and acidic residues" evidence="9">
    <location>
        <begin position="177"/>
        <end position="189"/>
    </location>
</feature>
<keyword evidence="6" id="KW-0804">Transcription</keyword>
<dbReference type="SMART" id="SM00355">
    <property type="entry name" value="ZnF_C2H2"/>
    <property type="match status" value="5"/>
</dbReference>
<dbReference type="GO" id="GO:0008270">
    <property type="term" value="F:zinc ion binding"/>
    <property type="evidence" value="ECO:0007669"/>
    <property type="project" value="UniProtKB-KW"/>
</dbReference>
<dbReference type="PROSITE" id="PS00028">
    <property type="entry name" value="ZINC_FINGER_C2H2_1"/>
    <property type="match status" value="2"/>
</dbReference>
<dbReference type="EMBL" id="WIPF01000006">
    <property type="protein sequence ID" value="KAF3230867.1"/>
    <property type="molecule type" value="Genomic_DNA"/>
</dbReference>
<evidence type="ECO:0000313" key="11">
    <source>
        <dbReference type="Proteomes" id="UP000483672"/>
    </source>
</evidence>
<feature type="region of interest" description="Disordered" evidence="9">
    <location>
        <begin position="40"/>
        <end position="80"/>
    </location>
</feature>
<name>A0A6G1M8S2_ORBOL</name>
<comment type="caution">
    <text evidence="10">The sequence shown here is derived from an EMBL/GenBank/DDBJ whole genome shotgun (WGS) entry which is preliminary data.</text>
</comment>
<feature type="region of interest" description="Disordered" evidence="9">
    <location>
        <begin position="1"/>
        <end position="20"/>
    </location>
</feature>